<organism evidence="1">
    <name type="scientific">Amphimedon queenslandica</name>
    <name type="common">Sponge</name>
    <dbReference type="NCBI Taxonomy" id="400682"/>
    <lineage>
        <taxon>Eukaryota</taxon>
        <taxon>Metazoa</taxon>
        <taxon>Porifera</taxon>
        <taxon>Demospongiae</taxon>
        <taxon>Heteroscleromorpha</taxon>
        <taxon>Haplosclerida</taxon>
        <taxon>Niphatidae</taxon>
        <taxon>Amphimedon</taxon>
    </lineage>
</organism>
<dbReference type="PANTHER" id="PTHR33198">
    <property type="entry name" value="ANK_REP_REGION DOMAIN-CONTAINING PROTEIN-RELATED"/>
    <property type="match status" value="1"/>
</dbReference>
<dbReference type="AlphaFoldDB" id="A0A1X7VKL7"/>
<proteinExistence type="predicted"/>
<dbReference type="PANTHER" id="PTHR33198:SF19">
    <property type="entry name" value="CCHC-TYPE DOMAIN-CONTAINING PROTEIN"/>
    <property type="match status" value="1"/>
</dbReference>
<name>A0A1X7VKL7_AMPQE</name>
<reference evidence="1" key="1">
    <citation type="submission" date="2017-05" db="UniProtKB">
        <authorList>
            <consortium name="EnsemblMetazoa"/>
        </authorList>
    </citation>
    <scope>IDENTIFICATION</scope>
</reference>
<dbReference type="EnsemblMetazoa" id="Aqu2.1.40587_001">
    <property type="protein sequence ID" value="Aqu2.1.40587_001"/>
    <property type="gene ID" value="Aqu2.1.40587"/>
</dbReference>
<dbReference type="STRING" id="400682.A0A1X7VKL7"/>
<dbReference type="InParanoid" id="A0A1X7VKL7"/>
<accession>A0A1X7VKL7</accession>
<evidence type="ECO:0000313" key="1">
    <source>
        <dbReference type="EnsemblMetazoa" id="Aqu2.1.40587_001"/>
    </source>
</evidence>
<sequence>MIYFIANGITDNDRKRAIFLSACGSRTFDLLRNLLQPAKPGEKSFDELVDVLKGHNAPRPSVITQRYKFNTRIRQQAESVSTYVAELKAMAEFCDFPNLEQMLHDQLICGIADLCIQKRLLQDALT</sequence>
<evidence type="ECO:0008006" key="2">
    <source>
        <dbReference type="Google" id="ProtNLM"/>
    </source>
</evidence>
<dbReference type="eggNOG" id="KOG0017">
    <property type="taxonomic scope" value="Eukaryota"/>
</dbReference>
<protein>
    <recommendedName>
        <fullName evidence="2">Retrotransposon gag domain-containing protein</fullName>
    </recommendedName>
</protein>